<keyword evidence="3" id="KW-1185">Reference proteome</keyword>
<dbReference type="InterPro" id="IPR012337">
    <property type="entry name" value="RNaseH-like_sf"/>
</dbReference>
<dbReference type="OrthoDB" id="7382669at2759"/>
<dbReference type="GO" id="GO:0042575">
    <property type="term" value="C:DNA polymerase complex"/>
    <property type="evidence" value="ECO:0007669"/>
    <property type="project" value="UniProtKB-ARBA"/>
</dbReference>
<dbReference type="SUPFAM" id="SSF53098">
    <property type="entry name" value="Ribonuclease H-like"/>
    <property type="match status" value="1"/>
</dbReference>
<comment type="caution">
    <text evidence="2">The sequence shown here is derived from an EMBL/GenBank/DDBJ whole genome shotgun (WGS) entry which is preliminary data.</text>
</comment>
<gene>
    <name evidence="2" type="ORF">AVEN_6661_1</name>
</gene>
<dbReference type="Pfam" id="PF00078">
    <property type="entry name" value="RVT_1"/>
    <property type="match status" value="1"/>
</dbReference>
<dbReference type="PANTHER" id="PTHR36688">
    <property type="entry name" value="ENDO/EXONUCLEASE/PHOSPHATASE DOMAIN-CONTAINING PROTEIN"/>
    <property type="match status" value="1"/>
</dbReference>
<dbReference type="GO" id="GO:0071897">
    <property type="term" value="P:DNA biosynthetic process"/>
    <property type="evidence" value="ECO:0007669"/>
    <property type="project" value="UniProtKB-ARBA"/>
</dbReference>
<accession>A0A4Y2JXT9</accession>
<evidence type="ECO:0000313" key="2">
    <source>
        <dbReference type="EMBL" id="GBM94359.1"/>
    </source>
</evidence>
<dbReference type="Proteomes" id="UP000499080">
    <property type="component" value="Unassembled WGS sequence"/>
</dbReference>
<evidence type="ECO:0000259" key="1">
    <source>
        <dbReference type="PROSITE" id="PS50878"/>
    </source>
</evidence>
<evidence type="ECO:0000313" key="3">
    <source>
        <dbReference type="Proteomes" id="UP000499080"/>
    </source>
</evidence>
<dbReference type="InterPro" id="IPR000477">
    <property type="entry name" value="RT_dom"/>
</dbReference>
<feature type="domain" description="Reverse transcriptase" evidence="1">
    <location>
        <begin position="1"/>
        <end position="185"/>
    </location>
</feature>
<dbReference type="Gene3D" id="3.30.420.10">
    <property type="entry name" value="Ribonuclease H-like superfamily/Ribonuclease H"/>
    <property type="match status" value="1"/>
</dbReference>
<dbReference type="SUPFAM" id="SSF56672">
    <property type="entry name" value="DNA/RNA polymerases"/>
    <property type="match status" value="1"/>
</dbReference>
<dbReference type="InterPro" id="IPR052560">
    <property type="entry name" value="RdDP_mobile_element"/>
</dbReference>
<dbReference type="PANTHER" id="PTHR36688:SF1">
    <property type="entry name" value="ENDONUCLEASE_EXONUCLEASE_PHOSPHATASE DOMAIN-CONTAINING PROTEIN"/>
    <property type="match status" value="1"/>
</dbReference>
<dbReference type="PROSITE" id="PS50878">
    <property type="entry name" value="RT_POL"/>
    <property type="match status" value="1"/>
</dbReference>
<proteinExistence type="predicted"/>
<dbReference type="InterPro" id="IPR043502">
    <property type="entry name" value="DNA/RNA_pol_sf"/>
</dbReference>
<organism evidence="2 3">
    <name type="scientific">Araneus ventricosus</name>
    <name type="common">Orbweaver spider</name>
    <name type="synonym">Epeira ventricosa</name>
    <dbReference type="NCBI Taxonomy" id="182803"/>
    <lineage>
        <taxon>Eukaryota</taxon>
        <taxon>Metazoa</taxon>
        <taxon>Ecdysozoa</taxon>
        <taxon>Arthropoda</taxon>
        <taxon>Chelicerata</taxon>
        <taxon>Arachnida</taxon>
        <taxon>Araneae</taxon>
        <taxon>Araneomorphae</taxon>
        <taxon>Entelegynae</taxon>
        <taxon>Araneoidea</taxon>
        <taxon>Araneidae</taxon>
        <taxon>Araneus</taxon>
    </lineage>
</organism>
<sequence length="347" mass="38572">MPPWCLLILGRHLIASTGWCVFNYLINIIFHSASKISFFSHLNNRLVTYVDLLEFITVVVCQGCPQGSVLAPHIWNFYFNDILYLNNDQSFLQAYADDLALLVVDDSRKKLEIEVSASLDVLYNKLKEMNLDMASEKTLAVVFRGTQNENKQKKGLTTFKRPPIFKINGRTIRTVDSLKYLGIFIDNQLSWTEHSLSSKIKIYSLVSNFHSVTGLNWGTIVSLLKHWYLTVIQPSLLFGAAVWGGSFTKQQIKTLFSVRRVVLGSVGLSWVKAHAGIPGNELADQFAKLAITEVLNKCCLGGWVLGVPPSCWAGSPSPAALVVSYVLTGRPAVVGWGVVGWGYISRA</sequence>
<protein>
    <recommendedName>
        <fullName evidence="1">Reverse transcriptase domain-containing protein</fullName>
    </recommendedName>
</protein>
<dbReference type="InterPro" id="IPR036397">
    <property type="entry name" value="RNaseH_sf"/>
</dbReference>
<dbReference type="AlphaFoldDB" id="A0A4Y2JXT9"/>
<reference evidence="2 3" key="1">
    <citation type="journal article" date="2019" name="Sci. Rep.">
        <title>Orb-weaving spider Araneus ventricosus genome elucidates the spidroin gene catalogue.</title>
        <authorList>
            <person name="Kono N."/>
            <person name="Nakamura H."/>
            <person name="Ohtoshi R."/>
            <person name="Moran D.A.P."/>
            <person name="Shinohara A."/>
            <person name="Yoshida Y."/>
            <person name="Fujiwara M."/>
            <person name="Mori M."/>
            <person name="Tomita M."/>
            <person name="Arakawa K."/>
        </authorList>
    </citation>
    <scope>NUCLEOTIDE SEQUENCE [LARGE SCALE GENOMIC DNA]</scope>
</reference>
<dbReference type="GO" id="GO:0003676">
    <property type="term" value="F:nucleic acid binding"/>
    <property type="evidence" value="ECO:0007669"/>
    <property type="project" value="InterPro"/>
</dbReference>
<name>A0A4Y2JXT9_ARAVE</name>
<dbReference type="EMBL" id="BGPR01003963">
    <property type="protein sequence ID" value="GBM94359.1"/>
    <property type="molecule type" value="Genomic_DNA"/>
</dbReference>